<dbReference type="SUPFAM" id="SSF141868">
    <property type="entry name" value="EAL domain-like"/>
    <property type="match status" value="1"/>
</dbReference>
<dbReference type="Pfam" id="PF13426">
    <property type="entry name" value="PAS_9"/>
    <property type="match status" value="2"/>
</dbReference>
<dbReference type="Pfam" id="PF00563">
    <property type="entry name" value="EAL"/>
    <property type="match status" value="1"/>
</dbReference>
<feature type="domain" description="GGDEF" evidence="4">
    <location>
        <begin position="521"/>
        <end position="654"/>
    </location>
</feature>
<evidence type="ECO:0000313" key="5">
    <source>
        <dbReference type="EMBL" id="SCA54771.1"/>
    </source>
</evidence>
<dbReference type="SMART" id="SM00052">
    <property type="entry name" value="EAL"/>
    <property type="match status" value="1"/>
</dbReference>
<dbReference type="PROSITE" id="PS50887">
    <property type="entry name" value="GGDEF"/>
    <property type="match status" value="1"/>
</dbReference>
<dbReference type="SMART" id="SM00091">
    <property type="entry name" value="PAS"/>
    <property type="match status" value="3"/>
</dbReference>
<dbReference type="EMBL" id="FLYE01000001">
    <property type="protein sequence ID" value="SCA54771.1"/>
    <property type="molecule type" value="Genomic_DNA"/>
</dbReference>
<dbReference type="NCBIfam" id="TIGR00229">
    <property type="entry name" value="sensory_box"/>
    <property type="match status" value="2"/>
</dbReference>
<dbReference type="InterPro" id="IPR029787">
    <property type="entry name" value="Nucleotide_cyclase"/>
</dbReference>
<dbReference type="SMART" id="SM00267">
    <property type="entry name" value="GGDEF"/>
    <property type="match status" value="1"/>
</dbReference>
<feature type="domain" description="EAL" evidence="3">
    <location>
        <begin position="663"/>
        <end position="917"/>
    </location>
</feature>
<organism evidence="5 6">
    <name type="scientific">Candidatus Terasakiella magnetica</name>
    <dbReference type="NCBI Taxonomy" id="1867952"/>
    <lineage>
        <taxon>Bacteria</taxon>
        <taxon>Pseudomonadati</taxon>
        <taxon>Pseudomonadota</taxon>
        <taxon>Alphaproteobacteria</taxon>
        <taxon>Rhodospirillales</taxon>
        <taxon>Terasakiellaceae</taxon>
        <taxon>Terasakiella</taxon>
    </lineage>
</organism>
<keyword evidence="5" id="KW-0548">Nucleotidyltransferase</keyword>
<dbReference type="Proteomes" id="UP000231658">
    <property type="component" value="Unassembled WGS sequence"/>
</dbReference>
<dbReference type="CDD" id="cd01948">
    <property type="entry name" value="EAL"/>
    <property type="match status" value="1"/>
</dbReference>
<dbReference type="CDD" id="cd00130">
    <property type="entry name" value="PAS"/>
    <property type="match status" value="2"/>
</dbReference>
<proteinExistence type="predicted"/>
<dbReference type="Gene3D" id="3.30.450.20">
    <property type="entry name" value="PAS domain"/>
    <property type="match status" value="3"/>
</dbReference>
<dbReference type="EC" id="2.7.7.65" evidence="5"/>
<sequence length="940" mass="105107">MNPHNVLLVDKSEPSDIVTCLQEMGISLFQSASQMPSSGDIQNIDLIIYDCDGAKGSLELDKTSQGSPAVLVVGSVETKEKAFEYLDKVADEVLIRPFDPLEAQLRISRLLKNRRKQSTAKLPEQTEHIRYEKLLDLSMDIILTVSNGIITFANKTAETLLHVKEDGLEGTHITSIAQKDWVEAIEEVLPELAETGDRLPIQLLGSDGRAIHVLIGAVAIEEEGPNTYMVEAVDRSEHKQALENLLQRERRYRSLVELSSNMVFVISDGVITFTNPTCDQLLNSANDPDGLVGRPMASIVDIDYVPLIDGLDELAELNERLPLKFRSLDGTLMDVIIGVAHMDAEQGESLLVEAVDISQQKKSAEALLEREERLSGIVDNAPDAIITMDEAGNIESFNNSAETIFGFDRSEAVEKNIFDFIQLLDLQKDANPKKKIKECSALEATGIKNDGNQIDIDLSIKSMIFGEHQRYIAIIRDVTTQKRDHEELAFLATHDPLTKLPNSHFILKTIERFTESPDSDTKCSVLFITLERLNRVNDLFGHQMVDHVLSAVANRLNETIGTYNIIGRWGGGKFVAITMGLSHDEIVNQICNEVEEALSTPFNIDDNDIVIGCTIGISCYPEDCDSPAALVKNAGMAAFAARQNENTPYLFYSKEMEAEAEERDMLERELRLALEHDQLEVYYQPKIDLSTGFIKGMEALVRWIHPDLGFISPVKFIPIAEETGQIVTIGEWILRRACQDTKDWIDQGATDLKVAVNLSGRQFDDESLLSNVKATLDETGLKPTNLELEVTESSLMRDVDQGMRTLKELRDLGITTAIDDFGTGYSSLSYLRRIPLDTLKIDQSFVRNLHVDPDDAAIARTIMDMAENLGLKVVAEGIEIAEHEEFLKTIHCHIGQGYYYSKPVPSHEFDGLLQKFSPLKGVVYERRVGVDRRRYQDRRV</sequence>
<dbReference type="AlphaFoldDB" id="A0A1C3RBX9"/>
<dbReference type="GO" id="GO:0052621">
    <property type="term" value="F:diguanylate cyclase activity"/>
    <property type="evidence" value="ECO:0007669"/>
    <property type="project" value="UniProtKB-EC"/>
</dbReference>
<reference evidence="5 6" key="1">
    <citation type="submission" date="2016-07" db="EMBL/GenBank/DDBJ databases">
        <authorList>
            <person name="Lefevre C.T."/>
        </authorList>
    </citation>
    <scope>NUCLEOTIDE SEQUENCE [LARGE SCALE GENOMIC DNA]</scope>
    <source>
        <strain evidence="5">PR1</strain>
    </source>
</reference>
<dbReference type="NCBIfam" id="TIGR00254">
    <property type="entry name" value="GGDEF"/>
    <property type="match status" value="1"/>
</dbReference>
<dbReference type="STRING" id="1867952.MTBPR1_10018"/>
<dbReference type="InterPro" id="IPR035965">
    <property type="entry name" value="PAS-like_dom_sf"/>
</dbReference>
<dbReference type="InterPro" id="IPR035919">
    <property type="entry name" value="EAL_sf"/>
</dbReference>
<dbReference type="Pfam" id="PF00990">
    <property type="entry name" value="GGDEF"/>
    <property type="match status" value="1"/>
</dbReference>
<keyword evidence="6" id="KW-1185">Reference proteome</keyword>
<feature type="coiled-coil region" evidence="1">
    <location>
        <begin position="649"/>
        <end position="676"/>
    </location>
</feature>
<evidence type="ECO:0000259" key="3">
    <source>
        <dbReference type="PROSITE" id="PS50883"/>
    </source>
</evidence>
<gene>
    <name evidence="5" type="ORF">MTBPR1_10018</name>
</gene>
<dbReference type="FunFam" id="3.20.20.450:FF:000001">
    <property type="entry name" value="Cyclic di-GMP phosphodiesterase yahA"/>
    <property type="match status" value="1"/>
</dbReference>
<dbReference type="InterPro" id="IPR043128">
    <property type="entry name" value="Rev_trsase/Diguanyl_cyclase"/>
</dbReference>
<dbReference type="InterPro" id="IPR052155">
    <property type="entry name" value="Biofilm_reg_signaling"/>
</dbReference>
<accession>A0A1C3RBX9</accession>
<dbReference type="CDD" id="cd01949">
    <property type="entry name" value="GGDEF"/>
    <property type="match status" value="1"/>
</dbReference>
<dbReference type="PROSITE" id="PS50112">
    <property type="entry name" value="PAS"/>
    <property type="match status" value="1"/>
</dbReference>
<dbReference type="SUPFAM" id="SSF55785">
    <property type="entry name" value="PYP-like sensor domain (PAS domain)"/>
    <property type="match status" value="3"/>
</dbReference>
<evidence type="ECO:0000259" key="2">
    <source>
        <dbReference type="PROSITE" id="PS50112"/>
    </source>
</evidence>
<evidence type="ECO:0000256" key="1">
    <source>
        <dbReference type="SAM" id="Coils"/>
    </source>
</evidence>
<dbReference type="InterPro" id="IPR001633">
    <property type="entry name" value="EAL_dom"/>
</dbReference>
<dbReference type="Gene3D" id="3.30.70.270">
    <property type="match status" value="1"/>
</dbReference>
<dbReference type="PANTHER" id="PTHR44757:SF2">
    <property type="entry name" value="BIOFILM ARCHITECTURE MAINTENANCE PROTEIN MBAA"/>
    <property type="match status" value="1"/>
</dbReference>
<dbReference type="InterPro" id="IPR000160">
    <property type="entry name" value="GGDEF_dom"/>
</dbReference>
<feature type="domain" description="PAS" evidence="2">
    <location>
        <begin position="370"/>
        <end position="422"/>
    </location>
</feature>
<dbReference type="PANTHER" id="PTHR44757">
    <property type="entry name" value="DIGUANYLATE CYCLASE DGCP"/>
    <property type="match status" value="1"/>
</dbReference>
<protein>
    <submittedName>
        <fullName evidence="5">Putative Diguanylate cyclase</fullName>
        <ecNumber evidence="5">2.7.7.65</ecNumber>
    </submittedName>
</protein>
<evidence type="ECO:0000313" key="6">
    <source>
        <dbReference type="Proteomes" id="UP000231658"/>
    </source>
</evidence>
<dbReference type="PROSITE" id="PS50883">
    <property type="entry name" value="EAL"/>
    <property type="match status" value="1"/>
</dbReference>
<dbReference type="OrthoDB" id="9814202at2"/>
<dbReference type="InterPro" id="IPR000014">
    <property type="entry name" value="PAS"/>
</dbReference>
<dbReference type="SUPFAM" id="SSF55073">
    <property type="entry name" value="Nucleotide cyclase"/>
    <property type="match status" value="1"/>
</dbReference>
<evidence type="ECO:0000259" key="4">
    <source>
        <dbReference type="PROSITE" id="PS50887"/>
    </source>
</evidence>
<dbReference type="RefSeq" id="WP_069185521.1">
    <property type="nucleotide sequence ID" value="NZ_FLYE01000001.1"/>
</dbReference>
<keyword evidence="5" id="KW-0808">Transferase</keyword>
<dbReference type="Gene3D" id="3.20.20.450">
    <property type="entry name" value="EAL domain"/>
    <property type="match status" value="1"/>
</dbReference>
<dbReference type="Pfam" id="PF13188">
    <property type="entry name" value="PAS_8"/>
    <property type="match status" value="1"/>
</dbReference>
<keyword evidence="1" id="KW-0175">Coiled coil</keyword>
<name>A0A1C3RBX9_9PROT</name>